<dbReference type="Pfam" id="PF00205">
    <property type="entry name" value="TPP_enzyme_M"/>
    <property type="match status" value="1"/>
</dbReference>
<keyword evidence="7" id="KW-0456">Lyase</keyword>
<organism evidence="7 8">
    <name type="scientific">Streptomyces virginiae</name>
    <name type="common">Streptomyces cinnamonensis</name>
    <dbReference type="NCBI Taxonomy" id="1961"/>
    <lineage>
        <taxon>Bacteria</taxon>
        <taxon>Bacillati</taxon>
        <taxon>Actinomycetota</taxon>
        <taxon>Actinomycetes</taxon>
        <taxon>Kitasatosporales</taxon>
        <taxon>Streptomycetaceae</taxon>
        <taxon>Streptomyces</taxon>
    </lineage>
</organism>
<protein>
    <submittedName>
        <fullName evidence="7">Benzoylformate decarboxylase</fullName>
        <ecNumber evidence="7">4.1.1.7</ecNumber>
    </submittedName>
</protein>
<evidence type="ECO:0000256" key="2">
    <source>
        <dbReference type="ARBA" id="ARBA00023052"/>
    </source>
</evidence>
<evidence type="ECO:0000256" key="1">
    <source>
        <dbReference type="ARBA" id="ARBA00007812"/>
    </source>
</evidence>
<proteinExistence type="inferred from homology"/>
<dbReference type="InterPro" id="IPR029061">
    <property type="entry name" value="THDP-binding"/>
</dbReference>
<dbReference type="InterPro" id="IPR012000">
    <property type="entry name" value="Thiamin_PyroP_enz_cen_dom"/>
</dbReference>
<accession>A0ABZ1T655</accession>
<dbReference type="InterPro" id="IPR029035">
    <property type="entry name" value="DHS-like_NAD/FAD-binding_dom"/>
</dbReference>
<reference evidence="7" key="1">
    <citation type="submission" date="2022-10" db="EMBL/GenBank/DDBJ databases">
        <title>The complete genomes of actinobacterial strains from the NBC collection.</title>
        <authorList>
            <person name="Joergensen T.S."/>
            <person name="Alvarez Arevalo M."/>
            <person name="Sterndorff E.B."/>
            <person name="Faurdal D."/>
            <person name="Vuksanovic O."/>
            <person name="Mourched A.-S."/>
            <person name="Charusanti P."/>
            <person name="Shaw S."/>
            <person name="Blin K."/>
            <person name="Weber T."/>
        </authorList>
    </citation>
    <scope>NUCLEOTIDE SEQUENCE</scope>
    <source>
        <strain evidence="7">NBC_00248</strain>
    </source>
</reference>
<dbReference type="InterPro" id="IPR012001">
    <property type="entry name" value="Thiamin_PyroP_enz_TPP-bd_dom"/>
</dbReference>
<feature type="domain" description="Thiamine pyrophosphate enzyme N-terminal TPP-binding" evidence="6">
    <location>
        <begin position="3"/>
        <end position="104"/>
    </location>
</feature>
<keyword evidence="8" id="KW-1185">Reference proteome</keyword>
<dbReference type="EMBL" id="CP108090">
    <property type="protein sequence ID" value="WUQ10920.1"/>
    <property type="molecule type" value="Genomic_DNA"/>
</dbReference>
<dbReference type="SUPFAM" id="SSF52467">
    <property type="entry name" value="DHS-like NAD/FAD-binding domain"/>
    <property type="match status" value="1"/>
</dbReference>
<dbReference type="Gene3D" id="3.40.50.1220">
    <property type="entry name" value="TPP-binding domain"/>
    <property type="match status" value="1"/>
</dbReference>
<evidence type="ECO:0000259" key="4">
    <source>
        <dbReference type="Pfam" id="PF00205"/>
    </source>
</evidence>
<gene>
    <name evidence="7" type="primary">mdlC</name>
    <name evidence="7" type="ORF">OG517_05490</name>
</gene>
<dbReference type="Proteomes" id="UP001432039">
    <property type="component" value="Chromosome"/>
</dbReference>
<comment type="similarity">
    <text evidence="1 3">Belongs to the TPP enzyme family.</text>
</comment>
<evidence type="ECO:0000256" key="3">
    <source>
        <dbReference type="RuleBase" id="RU362132"/>
    </source>
</evidence>
<dbReference type="RefSeq" id="WP_328960445.1">
    <property type="nucleotide sequence ID" value="NZ_CP108090.1"/>
</dbReference>
<dbReference type="InterPro" id="IPR011766">
    <property type="entry name" value="TPP_enzyme_TPP-bd"/>
</dbReference>
<evidence type="ECO:0000259" key="5">
    <source>
        <dbReference type="Pfam" id="PF02775"/>
    </source>
</evidence>
<dbReference type="Pfam" id="PF02776">
    <property type="entry name" value="TPP_enzyme_N"/>
    <property type="match status" value="1"/>
</dbReference>
<keyword evidence="2 3" id="KW-0786">Thiamine pyrophosphate</keyword>
<dbReference type="GO" id="GO:0050695">
    <property type="term" value="F:benzoylformate decarboxylase activity"/>
    <property type="evidence" value="ECO:0007669"/>
    <property type="project" value="UniProtKB-EC"/>
</dbReference>
<dbReference type="PANTHER" id="PTHR18968:SF133">
    <property type="entry name" value="BENZOYLFORMATE DECARBOXYLASE"/>
    <property type="match status" value="1"/>
</dbReference>
<dbReference type="Pfam" id="PF02775">
    <property type="entry name" value="TPP_enzyme_C"/>
    <property type="match status" value="1"/>
</dbReference>
<feature type="domain" description="Thiamine pyrophosphate enzyme TPP-binding" evidence="5">
    <location>
        <begin position="392"/>
        <end position="529"/>
    </location>
</feature>
<dbReference type="PROSITE" id="PS00187">
    <property type="entry name" value="TPP_ENZYMES"/>
    <property type="match status" value="1"/>
</dbReference>
<dbReference type="InterPro" id="IPR045229">
    <property type="entry name" value="TPP_enz"/>
</dbReference>
<dbReference type="InterPro" id="IPR000399">
    <property type="entry name" value="TPP-bd_CS"/>
</dbReference>
<dbReference type="CDD" id="cd02002">
    <property type="entry name" value="TPP_BFDC"/>
    <property type="match status" value="1"/>
</dbReference>
<dbReference type="SUPFAM" id="SSF52518">
    <property type="entry name" value="Thiamin diphosphate-binding fold (THDP-binding)"/>
    <property type="match status" value="2"/>
</dbReference>
<dbReference type="NCBIfam" id="NF005485">
    <property type="entry name" value="PRK07092.1"/>
    <property type="match status" value="1"/>
</dbReference>
<evidence type="ECO:0000313" key="7">
    <source>
        <dbReference type="EMBL" id="WUQ10920.1"/>
    </source>
</evidence>
<name>A0ABZ1T655_STRVG</name>
<dbReference type="EC" id="4.1.1.7" evidence="7"/>
<dbReference type="PANTHER" id="PTHR18968">
    <property type="entry name" value="THIAMINE PYROPHOSPHATE ENZYMES"/>
    <property type="match status" value="1"/>
</dbReference>
<feature type="domain" description="Thiamine pyrophosphate enzyme central" evidence="4">
    <location>
        <begin position="195"/>
        <end position="329"/>
    </location>
</feature>
<evidence type="ECO:0000259" key="6">
    <source>
        <dbReference type="Pfam" id="PF02776"/>
    </source>
</evidence>
<dbReference type="CDD" id="cd07035">
    <property type="entry name" value="TPP_PYR_POX_like"/>
    <property type="match status" value="1"/>
</dbReference>
<sequence length="538" mass="56121">MRTVREAVLDVLRARGMTTVFGNPGSTELPMLKRFPEDFRYVLGLQEAVVVGMADGFALASGTTALVNLHTGPGTGNAMGAILNARANRTPMVVTAGQQVRAMLTMEALLSNPQATLLPQPAVKWAYEPPRPADVAPALARAAQLAETPPHGPVFVSLPMDDFDAELTEAEDRGAQSAAARRVTHATGPAPETVRHLADRIAGARSAVLVVGDDVDASGAWDAVVALAERTGLPVWAAPVSARVAFPRNHPQFRGELVPAIGPLTQQLYGHDLVVVIGAPVFRYYPYIPGSYLPDGAELILLTRDAEEAARAPVGDAVVADLTLSARALTDRLADLLPPGGPAPRPHEQVRITEGPDGVLTPLAAMTAIAQGAPDHTLWVNESPSNVPQFHAATRISTPGSYLFSAGGGLGFGAAAAVGAQLGAPGRPVVAVIGDGSIHYAVQALWTAAAYKVPVTFVVLSNARYAILQWFAQIEHAQGAPGLDIPGLDITAIATGYGVRAHTAHGAGELTKLVWDATAQQDGPVLIDVPITTELPSL</sequence>
<evidence type="ECO:0000313" key="8">
    <source>
        <dbReference type="Proteomes" id="UP001432039"/>
    </source>
</evidence>
<dbReference type="Gene3D" id="3.40.50.970">
    <property type="match status" value="2"/>
</dbReference>